<dbReference type="HAMAP" id="MF_00317">
    <property type="entry name" value="DNApol_clamp_arch"/>
    <property type="match status" value="1"/>
</dbReference>
<dbReference type="STRING" id="1903181.BTN85_1078"/>
<dbReference type="InParanoid" id="A0A1Q6DW39"/>
<evidence type="ECO:0000256" key="5">
    <source>
        <dbReference type="RuleBase" id="RU003671"/>
    </source>
</evidence>
<evidence type="ECO:0000256" key="1">
    <source>
        <dbReference type="ARBA" id="ARBA00010462"/>
    </source>
</evidence>
<comment type="function">
    <text evidence="6">Sliding clamp subunit. Responsible for tethering the catalytic subunit of DNA polymerase to DNA during high-speed replication.</text>
</comment>
<evidence type="ECO:0000256" key="3">
    <source>
        <dbReference type="ARBA" id="ARBA00023125"/>
    </source>
</evidence>
<organism evidence="9 10">
    <name type="scientific">Methanohalarchaeum thermophilum</name>
    <dbReference type="NCBI Taxonomy" id="1903181"/>
    <lineage>
        <taxon>Archaea</taxon>
        <taxon>Methanobacteriati</taxon>
        <taxon>Methanobacteriota</taxon>
        <taxon>Methanonatronarchaeia</taxon>
        <taxon>Methanonatronarchaeales</taxon>
        <taxon>Methanonatronarchaeaceae</taxon>
        <taxon>Candidatus Methanohalarchaeum</taxon>
    </lineage>
</organism>
<evidence type="ECO:0000256" key="6">
    <source>
        <dbReference type="RuleBase" id="RU003673"/>
    </source>
</evidence>
<dbReference type="FunCoup" id="A0A1Q6DW39">
    <property type="interactions" value="146"/>
</dbReference>
<evidence type="ECO:0000256" key="2">
    <source>
        <dbReference type="ARBA" id="ARBA00022705"/>
    </source>
</evidence>
<evidence type="ECO:0000256" key="4">
    <source>
        <dbReference type="HAMAP-Rule" id="MF_00317"/>
    </source>
</evidence>
<comment type="subunit">
    <text evidence="4">Homotrimer. The subunits circularize to form a toroid; DNA passes through its center. Replication factor C (RFC) is required to load the toroid on the DNA.</text>
</comment>
<sequence length="247" mass="27273">MSFEGKIKAGDFKKVIDSVSRLVDEIKLQITEDGVQTKASDPANVAMVILSINKEGFDSFSLDEEMEIGLDLDKLEDILGVASSSDFVELSTEDGSTLDVEVGGFEYNLSLLDPSTIQEQPEIPNLDLPSKIIMEGKTLKKAVKAAEKVSDYLILVTQGKKLTIKAEGDSDSVKLDLEEEDLIEIESEKDSRSLFSLDYLSDMSKSLSSADRVEMELGSDYPIKLKFPIVNEEGKVEYMLAPRIESE</sequence>
<dbReference type="PRINTS" id="PR00339">
    <property type="entry name" value="PCNACYCLIN"/>
</dbReference>
<dbReference type="InterPro" id="IPR022648">
    <property type="entry name" value="Pr_cel_nuc_antig_N"/>
</dbReference>
<keyword evidence="10" id="KW-1185">Reference proteome</keyword>
<dbReference type="EMBL" id="MSDW01000001">
    <property type="protein sequence ID" value="OKY78581.1"/>
    <property type="molecule type" value="Genomic_DNA"/>
</dbReference>
<name>A0A1Q6DW39_METT1</name>
<evidence type="ECO:0000313" key="9">
    <source>
        <dbReference type="EMBL" id="OKY78581.1"/>
    </source>
</evidence>
<dbReference type="GO" id="GO:0006275">
    <property type="term" value="P:regulation of DNA replication"/>
    <property type="evidence" value="ECO:0007669"/>
    <property type="project" value="UniProtKB-UniRule"/>
</dbReference>
<dbReference type="Pfam" id="PF02747">
    <property type="entry name" value="PCNA_C"/>
    <property type="match status" value="1"/>
</dbReference>
<dbReference type="GO" id="GO:0006272">
    <property type="term" value="P:leading strand elongation"/>
    <property type="evidence" value="ECO:0007669"/>
    <property type="project" value="TreeGrafter"/>
</dbReference>
<dbReference type="InterPro" id="IPR046938">
    <property type="entry name" value="DNA_clamp_sf"/>
</dbReference>
<dbReference type="NCBIfam" id="NF002222">
    <property type="entry name" value="PRK01115.1-5"/>
    <property type="match status" value="1"/>
</dbReference>
<dbReference type="SUPFAM" id="SSF55979">
    <property type="entry name" value="DNA clamp"/>
    <property type="match status" value="2"/>
</dbReference>
<dbReference type="PANTHER" id="PTHR11352">
    <property type="entry name" value="PROLIFERATING CELL NUCLEAR ANTIGEN"/>
    <property type="match status" value="1"/>
</dbReference>
<reference evidence="9" key="1">
    <citation type="submission" date="2016-12" db="EMBL/GenBank/DDBJ databases">
        <title>Discovery of methanogenic haloarchaea.</title>
        <authorList>
            <person name="Sorokin D.Y."/>
            <person name="Makarova K.S."/>
            <person name="Abbas B."/>
            <person name="Ferrer M."/>
            <person name="Golyshin P.N."/>
        </authorList>
    </citation>
    <scope>NUCLEOTIDE SEQUENCE [LARGE SCALE GENOMIC DNA]</scope>
    <source>
        <strain evidence="9">HMET1</strain>
    </source>
</reference>
<comment type="similarity">
    <text evidence="1 4 5">Belongs to the PCNA family.</text>
</comment>
<dbReference type="InterPro" id="IPR000730">
    <property type="entry name" value="Pr_cel_nuc_antig"/>
</dbReference>
<keyword evidence="2 4" id="KW-0235">DNA replication</keyword>
<dbReference type="GO" id="GO:0003677">
    <property type="term" value="F:DNA binding"/>
    <property type="evidence" value="ECO:0007669"/>
    <property type="project" value="UniProtKB-UniRule"/>
</dbReference>
<dbReference type="Pfam" id="PF00705">
    <property type="entry name" value="PCNA_N"/>
    <property type="match status" value="1"/>
</dbReference>
<evidence type="ECO:0000259" key="8">
    <source>
        <dbReference type="Pfam" id="PF02747"/>
    </source>
</evidence>
<dbReference type="Proteomes" id="UP000185744">
    <property type="component" value="Unassembled WGS sequence"/>
</dbReference>
<evidence type="ECO:0000259" key="7">
    <source>
        <dbReference type="Pfam" id="PF00705"/>
    </source>
</evidence>
<gene>
    <name evidence="4" type="primary">pcn</name>
    <name evidence="9" type="ORF">BTN85_1078</name>
</gene>
<dbReference type="Gene3D" id="3.70.10.10">
    <property type="match status" value="1"/>
</dbReference>
<feature type="domain" description="Proliferating cell nuclear antigen PCNA C-terminal" evidence="8">
    <location>
        <begin position="123"/>
        <end position="242"/>
    </location>
</feature>
<dbReference type="CDD" id="cd00577">
    <property type="entry name" value="PCNA"/>
    <property type="match status" value="1"/>
</dbReference>
<dbReference type="GO" id="GO:0030337">
    <property type="term" value="F:DNA polymerase processivity factor activity"/>
    <property type="evidence" value="ECO:0007669"/>
    <property type="project" value="UniProtKB-UniRule"/>
</dbReference>
<protein>
    <recommendedName>
        <fullName evidence="4">DNA polymerase sliding clamp</fullName>
    </recommendedName>
    <alternativeName>
        <fullName evidence="4">Proliferating cell nuclear antigen homolog</fullName>
        <shortName evidence="4">PCNA</shortName>
    </alternativeName>
</protein>
<comment type="function">
    <text evidence="4">Sliding clamp subunit that acts as a moving platform for DNA processing. Responsible for tethering the catalytic subunit of DNA polymerase and other proteins to DNA during high-speed replication.</text>
</comment>
<dbReference type="AlphaFoldDB" id="A0A1Q6DW39"/>
<proteinExistence type="inferred from homology"/>
<comment type="caution">
    <text evidence="9">The sequence shown here is derived from an EMBL/GenBank/DDBJ whole genome shotgun (WGS) entry which is preliminary data.</text>
</comment>
<evidence type="ECO:0000313" key="10">
    <source>
        <dbReference type="Proteomes" id="UP000185744"/>
    </source>
</evidence>
<feature type="domain" description="Proliferating cell nuclear antigen PCNA N-terminal" evidence="7">
    <location>
        <begin position="5"/>
        <end position="96"/>
    </location>
</feature>
<keyword evidence="3 4" id="KW-0238">DNA-binding</keyword>
<dbReference type="InterPro" id="IPR022649">
    <property type="entry name" value="Pr_cel_nuc_antig_C"/>
</dbReference>
<dbReference type="PANTHER" id="PTHR11352:SF0">
    <property type="entry name" value="PROLIFERATING CELL NUCLEAR ANTIGEN"/>
    <property type="match status" value="1"/>
</dbReference>
<accession>A0A1Q6DW39</accession>
<dbReference type="NCBIfam" id="TIGR00590">
    <property type="entry name" value="pcna"/>
    <property type="match status" value="1"/>
</dbReference>